<feature type="coiled-coil region" evidence="1">
    <location>
        <begin position="185"/>
        <end position="248"/>
    </location>
</feature>
<sequence>MDEFSDDGFDDLNDTVLQELEDKAIQITQAQKLAQTQAAPQPQHNALEYEFEDDDLDDTVVIDEHAQLAPRPPPQQAHPVQQPRHPAGITGTQRWNQHLPPSRPSYPPRPQYGPTARAAPQPLSSQRYQPGPSQRFPSLPGRPQQPPSQSQFARPPPPVPRPSPYAPQTSQVRTGAGPANQNEVIAALQARLSELESDLTAAKGEASILRSKYDKARATHEADIARLKKETAEQLARQERIIEQARNAERATATELQFARQDLREGLGRAKSRRRDGPATPRKDRTWGTADGFDGVEILSSPSKTQALRRKDSGPAAVPASERTPTKGKRKRPIVDSPKFALEIEDARESVFDDSHSVNAQSLSLAAASQPFSPDFLKLFLNHTTMHGQPPTFDMFSRFCFPSDPERSLASIVLQKLPQMGSPGDPTSLLVDFADTLIDLWHQCLSERYYGPIYHLVSLLLYTLDLNAVEVAPHILSSLIPVCATTCRLVALPRLNSADGDLSGHPDAVVRQLCLNIDVTQCLSVLYLAASGCLPQPLQNPTSSDQPQDTPQLEFWKTMELDFVLTMLSPKNPEEDWSAMMILLRTSVAPHSIGPIPSSATNSTNRRSEAKNADAVAATLIDCVSSFLCEPPKWATPRSAKEIAARLAALRTLMAFATGHFGARQIAESDVAIPRLVTVLCWALDRLYDSDLPLSPEPQAGAGRPPDERGDSMELDHPNVESAGGMEAHGTSEGLTDVSAEVTDAAPDSMSLLHQIIAQGTRLLHFLVTDHRTSDAANISTKLAASHGGSQRYFLTLARLNFAEEDLVLEAGIDAETVELAHELLELAVTPDEGDEISEMF</sequence>
<dbReference type="VEuPathDB" id="FungiDB:MYCTH_2305697"/>
<dbReference type="InterPro" id="IPR048379">
    <property type="entry name" value="Rad26-like_C"/>
</dbReference>
<feature type="region of interest" description="Disordered" evidence="2">
    <location>
        <begin position="693"/>
        <end position="732"/>
    </location>
</feature>
<dbReference type="SMR" id="G2QDY6"/>
<dbReference type="PDBsum" id="5LOI"/>
<dbReference type="HOGENOM" id="CLU_013058_1_0_1"/>
<dbReference type="OrthoDB" id="5245063at2759"/>
<gene>
    <name evidence="6" type="ORF">MYCTH_2305697</name>
</gene>
<evidence type="ECO:0008006" key="9">
    <source>
        <dbReference type="Google" id="ProtNLM"/>
    </source>
</evidence>
<dbReference type="GeneID" id="11509752"/>
<dbReference type="InParanoid" id="G2QDY6"/>
<feature type="compositionally biased region" description="Basic and acidic residues" evidence="2">
    <location>
        <begin position="705"/>
        <end position="719"/>
    </location>
</feature>
<accession>G2QDY6</accession>
<feature type="compositionally biased region" description="Low complexity" evidence="2">
    <location>
        <begin position="137"/>
        <end position="153"/>
    </location>
</feature>
<feature type="region of interest" description="Disordered" evidence="2">
    <location>
        <begin position="52"/>
        <end position="180"/>
    </location>
</feature>
<evidence type="ECO:0000259" key="3">
    <source>
        <dbReference type="Pfam" id="PF12331"/>
    </source>
</evidence>
<feature type="region of interest" description="Disordered" evidence="2">
    <location>
        <begin position="257"/>
        <end position="335"/>
    </location>
</feature>
<feature type="compositionally biased region" description="Low complexity" evidence="2">
    <location>
        <begin position="77"/>
        <end position="87"/>
    </location>
</feature>
<evidence type="ECO:0000256" key="1">
    <source>
        <dbReference type="SAM" id="Coils"/>
    </source>
</evidence>
<dbReference type="PDB" id="5LOI">
    <property type="method" value="X-ray"/>
    <property type="resolution" value="3.15 A"/>
    <property type="chains" value="A=373-841"/>
</dbReference>
<dbReference type="Pfam" id="PF12331">
    <property type="entry name" value="Rad26-like_helical_rpts"/>
    <property type="match status" value="1"/>
</dbReference>
<dbReference type="STRING" id="573729.G2QDY6"/>
<evidence type="ECO:0000313" key="6">
    <source>
        <dbReference type="EMBL" id="AEO58395.1"/>
    </source>
</evidence>
<dbReference type="InterPro" id="IPR048380">
    <property type="entry name" value="Rad26-like_N"/>
</dbReference>
<name>G2QDY6_THET4</name>
<feature type="non-terminal residue" evidence="6">
    <location>
        <position position="841"/>
    </location>
</feature>
<reference evidence="6 7" key="1">
    <citation type="journal article" date="2011" name="Nat. Biotechnol.">
        <title>Comparative genomic analysis of the thermophilic biomass-degrading fungi Myceliophthora thermophila and Thielavia terrestris.</title>
        <authorList>
            <person name="Berka R.M."/>
            <person name="Grigoriev I.V."/>
            <person name="Otillar R."/>
            <person name="Salamov A."/>
            <person name="Grimwood J."/>
            <person name="Reid I."/>
            <person name="Ishmael N."/>
            <person name="John T."/>
            <person name="Darmond C."/>
            <person name="Moisan M.-C."/>
            <person name="Henrissat B."/>
            <person name="Coutinho P.M."/>
            <person name="Lombard V."/>
            <person name="Natvig D.O."/>
            <person name="Lindquist E."/>
            <person name="Schmutz J."/>
            <person name="Lucas S."/>
            <person name="Harris P."/>
            <person name="Powlowski J."/>
            <person name="Bellemare A."/>
            <person name="Taylor D."/>
            <person name="Butler G."/>
            <person name="de Vries R.P."/>
            <person name="Allijn I.E."/>
            <person name="van den Brink J."/>
            <person name="Ushinsky S."/>
            <person name="Storms R."/>
            <person name="Powell A.J."/>
            <person name="Paulsen I.T."/>
            <person name="Elbourne L.D.H."/>
            <person name="Baker S.E."/>
            <person name="Magnuson J."/>
            <person name="LaBoissiere S."/>
            <person name="Clutterbuck A.J."/>
            <person name="Martinez D."/>
            <person name="Wogulis M."/>
            <person name="de Leon A.L."/>
            <person name="Rey M.W."/>
            <person name="Tsang A."/>
        </authorList>
    </citation>
    <scope>NUCLEOTIDE SEQUENCE [LARGE SCALE GENOMIC DNA]</scope>
    <source>
        <strain evidence="7">ATCC 42464 / BCRC 31852 / DSM 1799</strain>
    </source>
</reference>
<dbReference type="EMBL" id="CP003004">
    <property type="protein sequence ID" value="AEO58395.1"/>
    <property type="molecule type" value="Genomic_DNA"/>
</dbReference>
<feature type="compositionally biased region" description="Polar residues" evidence="2">
    <location>
        <begin position="122"/>
        <end position="136"/>
    </location>
</feature>
<feature type="compositionally biased region" description="Polar residues" evidence="2">
    <location>
        <begin position="168"/>
        <end position="180"/>
    </location>
</feature>
<keyword evidence="8" id="KW-0002">3D-structure</keyword>
<feature type="domain" description="Rad26-like helical repeats" evidence="3">
    <location>
        <begin position="482"/>
        <end position="768"/>
    </location>
</feature>
<dbReference type="AlphaFoldDB" id="G2QDY6"/>
<evidence type="ECO:0000259" key="5">
    <source>
        <dbReference type="Pfam" id="PF21048"/>
    </source>
</evidence>
<evidence type="ECO:0000313" key="7">
    <source>
        <dbReference type="Proteomes" id="UP000007322"/>
    </source>
</evidence>
<dbReference type="RefSeq" id="XP_003663640.1">
    <property type="nucleotide sequence ID" value="XM_003663592.1"/>
</dbReference>
<dbReference type="OMA" id="EMAHEML"/>
<keyword evidence="7" id="KW-1185">Reference proteome</keyword>
<feature type="compositionally biased region" description="Basic and acidic residues" evidence="2">
    <location>
        <begin position="275"/>
        <end position="286"/>
    </location>
</feature>
<protein>
    <recommendedName>
        <fullName evidence="9">DNA repair protein Rad26</fullName>
    </recommendedName>
</protein>
<dbReference type="KEGG" id="mtm:MYCTH_2305697"/>
<dbReference type="eggNOG" id="ENOG502RZ1G">
    <property type="taxonomic scope" value="Eukaryota"/>
</dbReference>
<dbReference type="Proteomes" id="UP000007322">
    <property type="component" value="Chromosome 3"/>
</dbReference>
<evidence type="ECO:0000256" key="2">
    <source>
        <dbReference type="SAM" id="MobiDB-lite"/>
    </source>
</evidence>
<feature type="domain" description="Rad26-like C-terminal" evidence="4">
    <location>
        <begin position="777"/>
        <end position="841"/>
    </location>
</feature>
<feature type="compositionally biased region" description="Acidic residues" evidence="2">
    <location>
        <begin position="52"/>
        <end position="61"/>
    </location>
</feature>
<dbReference type="InterPro" id="IPR022093">
    <property type="entry name" value="Rad26-like_helical"/>
</dbReference>
<feature type="compositionally biased region" description="Pro residues" evidence="2">
    <location>
        <begin position="154"/>
        <end position="165"/>
    </location>
</feature>
<feature type="compositionally biased region" description="Pro residues" evidence="2">
    <location>
        <begin position="101"/>
        <end position="111"/>
    </location>
</feature>
<organism evidence="6 7">
    <name type="scientific">Thermothelomyces thermophilus (strain ATCC 42464 / BCRC 31852 / DSM 1799)</name>
    <name type="common">Sporotrichum thermophile</name>
    <dbReference type="NCBI Taxonomy" id="573729"/>
    <lineage>
        <taxon>Eukaryota</taxon>
        <taxon>Fungi</taxon>
        <taxon>Dikarya</taxon>
        <taxon>Ascomycota</taxon>
        <taxon>Pezizomycotina</taxon>
        <taxon>Sordariomycetes</taxon>
        <taxon>Sordariomycetidae</taxon>
        <taxon>Sordariales</taxon>
        <taxon>Chaetomiaceae</taxon>
        <taxon>Thermothelomyces</taxon>
    </lineage>
</organism>
<proteinExistence type="evidence at protein level"/>
<feature type="domain" description="Rad26-like N-terminal" evidence="5">
    <location>
        <begin position="376"/>
        <end position="424"/>
    </location>
</feature>
<dbReference type="Pfam" id="PF21048">
    <property type="entry name" value="Rad26-like_N"/>
    <property type="match status" value="1"/>
</dbReference>
<dbReference type="Pfam" id="PF21046">
    <property type="entry name" value="Rad26-like_C"/>
    <property type="match status" value="1"/>
</dbReference>
<evidence type="ECO:0000259" key="4">
    <source>
        <dbReference type="Pfam" id="PF21046"/>
    </source>
</evidence>
<evidence type="ECO:0007829" key="8">
    <source>
        <dbReference type="PDB" id="5LOI"/>
    </source>
</evidence>
<keyword evidence="1" id="KW-0175">Coiled coil</keyword>
<reference evidence="8" key="2">
    <citation type="journal article" date="2017" name="J. Biol. Chem.">
        <title>Insights into Rad3 kinase recruitment from the crystal structure of the DNA damage checkpoint protein Rad26.</title>
        <authorList>
            <person name="Andersen K.R."/>
        </authorList>
    </citation>
    <scope>X-RAY CRYSTALLOGRAPHY (3.15 ANGSTROMS) OF 373-841</scope>
</reference>